<dbReference type="InterPro" id="IPR010998">
    <property type="entry name" value="Integrase_recombinase_N"/>
</dbReference>
<dbReference type="AlphaFoldDB" id="A0A1M7RCM4"/>
<dbReference type="InterPro" id="IPR013762">
    <property type="entry name" value="Integrase-like_cat_sf"/>
</dbReference>
<dbReference type="GO" id="GO:0015074">
    <property type="term" value="P:DNA integration"/>
    <property type="evidence" value="ECO:0007669"/>
    <property type="project" value="InterPro"/>
</dbReference>
<sequence length="455" mass="53100">MNYGFRVVYSTPGVLESKGFGRVAHLPFIMDDRPGYHRLANQFLIDRGLGIWEPKQRGKEESALPPSSVTMKDYAHWLANFLEWCHVRAKDPLKANYKIDLIQHYQVEMQTGIWSRDNVGLKPRTINVRVSIAAEFLTWAADKGLREPFHIPKIIKTYSSYSPSSFSGRETKSVETRKGKVREEKRRLGFPQEVEIFDWLQRLNLRCTTEALIAETILETAIRRAEAAAWRVDTLPIDPREWRIVNPEKPIEHQAVLIDLRFNTKGPEYGRDHGDKIGPHGIIRIPMPLAQKLHVYRERVRPKALVLATRKAKSRSEAERIRHDAVHLFLNPRNGNRYTGDNIYDFWRSVDRPRGWSPHLARDFWACSVLWKHIQQYWSIVDRALNMKVDESVFKILQLQAETCIQLTIQPQLRHVSQETTIAYLQWLSDRLGINMNFHQNWVEQLSQDDLEDGI</sequence>
<dbReference type="Gene3D" id="1.10.150.130">
    <property type="match status" value="1"/>
</dbReference>
<dbReference type="GO" id="GO:0006310">
    <property type="term" value="P:DNA recombination"/>
    <property type="evidence" value="ECO:0007669"/>
    <property type="project" value="UniProtKB-KW"/>
</dbReference>
<organism evidence="3 4">
    <name type="scientific">Duganella sacchari</name>
    <dbReference type="NCBI Taxonomy" id="551987"/>
    <lineage>
        <taxon>Bacteria</taxon>
        <taxon>Pseudomonadati</taxon>
        <taxon>Pseudomonadota</taxon>
        <taxon>Betaproteobacteria</taxon>
        <taxon>Burkholderiales</taxon>
        <taxon>Oxalobacteraceae</taxon>
        <taxon>Telluria group</taxon>
        <taxon>Duganella</taxon>
    </lineage>
</organism>
<dbReference type="STRING" id="551987.SAMN05192549_11925"/>
<dbReference type="InterPro" id="IPR011010">
    <property type="entry name" value="DNA_brk_join_enz"/>
</dbReference>
<dbReference type="RefSeq" id="WP_072790052.1">
    <property type="nucleotide sequence ID" value="NZ_FRCX01000019.1"/>
</dbReference>
<proteinExistence type="predicted"/>
<gene>
    <name evidence="3" type="ORF">SAMN05192549_11925</name>
</gene>
<evidence type="ECO:0000313" key="4">
    <source>
        <dbReference type="Proteomes" id="UP000184339"/>
    </source>
</evidence>
<dbReference type="OrthoDB" id="6910240at2"/>
<keyword evidence="1" id="KW-0238">DNA-binding</keyword>
<dbReference type="Gene3D" id="1.10.443.10">
    <property type="entry name" value="Intergrase catalytic core"/>
    <property type="match status" value="1"/>
</dbReference>
<evidence type="ECO:0000256" key="1">
    <source>
        <dbReference type="ARBA" id="ARBA00023125"/>
    </source>
</evidence>
<evidence type="ECO:0008006" key="5">
    <source>
        <dbReference type="Google" id="ProtNLM"/>
    </source>
</evidence>
<keyword evidence="4" id="KW-1185">Reference proteome</keyword>
<evidence type="ECO:0000313" key="3">
    <source>
        <dbReference type="EMBL" id="SHN43889.1"/>
    </source>
</evidence>
<reference evidence="4" key="1">
    <citation type="submission" date="2016-11" db="EMBL/GenBank/DDBJ databases">
        <authorList>
            <person name="Varghese N."/>
            <person name="Submissions S."/>
        </authorList>
    </citation>
    <scope>NUCLEOTIDE SEQUENCE [LARGE SCALE GENOMIC DNA]</scope>
    <source>
        <strain evidence="4">Sac-22</strain>
    </source>
</reference>
<keyword evidence="2" id="KW-0233">DNA recombination</keyword>
<evidence type="ECO:0000256" key="2">
    <source>
        <dbReference type="ARBA" id="ARBA00023172"/>
    </source>
</evidence>
<dbReference type="SUPFAM" id="SSF56349">
    <property type="entry name" value="DNA breaking-rejoining enzymes"/>
    <property type="match status" value="1"/>
</dbReference>
<accession>A0A1M7RCM4</accession>
<dbReference type="GO" id="GO:0003677">
    <property type="term" value="F:DNA binding"/>
    <property type="evidence" value="ECO:0007669"/>
    <property type="project" value="UniProtKB-KW"/>
</dbReference>
<name>A0A1M7RCM4_9BURK</name>
<dbReference type="Proteomes" id="UP000184339">
    <property type="component" value="Unassembled WGS sequence"/>
</dbReference>
<protein>
    <recommendedName>
        <fullName evidence="5">Core-binding (CB) domain-containing protein</fullName>
    </recommendedName>
</protein>
<dbReference type="EMBL" id="FRCX01000019">
    <property type="protein sequence ID" value="SHN43889.1"/>
    <property type="molecule type" value="Genomic_DNA"/>
</dbReference>